<evidence type="ECO:0000313" key="2">
    <source>
        <dbReference type="Proteomes" id="UP001484535"/>
    </source>
</evidence>
<evidence type="ECO:0008006" key="3">
    <source>
        <dbReference type="Google" id="ProtNLM"/>
    </source>
</evidence>
<sequence>MALKHTDEIGLGRAGRRTLCAGFGLACLALFGTSAGATSSDPLPAPALTVETAPHGGEPCQLEAETVQVWQAPEADQGVAVDERYFYAIDNSVIAKYALADGSLVAKWEDQTGRIGHLNSCYADQGLLWCANSNYPHAPMGSSVEVFDAETMEHRDSHSLGMMEEGSLTWFVPLGEGYLAAFAHYDNRGVDYKDHRYSSVVTFDKQWRRTGGWLFPPALVERMAPYAASGGALGPDGRLYVTGHDRPEMYVLEAPVAGPYLVHVATISLEIEGQAFAFAADAQPTILAVDRDKGLVRRIALPR</sequence>
<keyword evidence="2" id="KW-1185">Reference proteome</keyword>
<organism evidence="1 2">
    <name type="scientific">Aurantiacibacter flavus</name>
    <dbReference type="NCBI Taxonomy" id="3145232"/>
    <lineage>
        <taxon>Bacteria</taxon>
        <taxon>Pseudomonadati</taxon>
        <taxon>Pseudomonadota</taxon>
        <taxon>Alphaproteobacteria</taxon>
        <taxon>Sphingomonadales</taxon>
        <taxon>Erythrobacteraceae</taxon>
        <taxon>Aurantiacibacter</taxon>
    </lineage>
</organism>
<dbReference type="RefSeq" id="WP_346784215.1">
    <property type="nucleotide sequence ID" value="NZ_JBDLBR010000002.1"/>
</dbReference>
<reference evidence="1 2" key="1">
    <citation type="submission" date="2024-05" db="EMBL/GenBank/DDBJ databases">
        <authorList>
            <person name="Park S."/>
        </authorList>
    </citation>
    <scope>NUCLEOTIDE SEQUENCE [LARGE SCALE GENOMIC DNA]</scope>
    <source>
        <strain evidence="1 2">DGU5</strain>
    </source>
</reference>
<proteinExistence type="predicted"/>
<gene>
    <name evidence="1" type="ORF">ABDJ38_06225</name>
</gene>
<protein>
    <recommendedName>
        <fullName evidence="3">SMP-30/Gluconolactonase/LRE-like region domain-containing protein</fullName>
    </recommendedName>
</protein>
<dbReference type="SUPFAM" id="SSF63825">
    <property type="entry name" value="YWTD domain"/>
    <property type="match status" value="1"/>
</dbReference>
<dbReference type="EMBL" id="JBDLBR010000002">
    <property type="protein sequence ID" value="MEN7536764.1"/>
    <property type="molecule type" value="Genomic_DNA"/>
</dbReference>
<comment type="caution">
    <text evidence="1">The sequence shown here is derived from an EMBL/GenBank/DDBJ whole genome shotgun (WGS) entry which is preliminary data.</text>
</comment>
<name>A0ABV0CV72_9SPHN</name>
<accession>A0ABV0CV72</accession>
<dbReference type="Proteomes" id="UP001484535">
    <property type="component" value="Unassembled WGS sequence"/>
</dbReference>
<evidence type="ECO:0000313" key="1">
    <source>
        <dbReference type="EMBL" id="MEN7536764.1"/>
    </source>
</evidence>